<proteinExistence type="predicted"/>
<dbReference type="EMBL" id="GDQN01011685">
    <property type="protein sequence ID" value="JAT79369.1"/>
    <property type="molecule type" value="Transcribed_RNA"/>
</dbReference>
<evidence type="ECO:0000256" key="1">
    <source>
        <dbReference type="SAM" id="MobiDB-lite"/>
    </source>
</evidence>
<feature type="region of interest" description="Disordered" evidence="1">
    <location>
        <begin position="142"/>
        <end position="210"/>
    </location>
</feature>
<feature type="compositionally biased region" description="Polar residues" evidence="1">
    <location>
        <begin position="146"/>
        <end position="164"/>
    </location>
</feature>
<protein>
    <submittedName>
        <fullName evidence="2">Uncharacterized protein</fullName>
    </submittedName>
</protein>
<accession>A0A1E1VXF1</accession>
<feature type="non-terminal residue" evidence="2">
    <location>
        <position position="210"/>
    </location>
</feature>
<dbReference type="OrthoDB" id="6513042at2759"/>
<gene>
    <name evidence="2" type="ORF">g.13506</name>
</gene>
<sequence length="210" mass="23257">VKSSSLIVLTDPKLPDIDLIDDIDVETLLKCKKDTSLLDTQNNADNVSYLDVDNKNHSKNFELDFDFDSPIDLNSSGNNDEVKNEENADTNFDIGNIEDIFADSSPEEGIIKEIENKEKNSSDPKEALGFFGLDSIEDIFADSDDSVNNNIPTTPSTEKNNSIELSPVLKFSGKDVQRTENNQEKPNTFSPKIENPQSPSILSGRVKSMP</sequence>
<name>A0A1E1VXF1_PECGO</name>
<reference evidence="2" key="1">
    <citation type="submission" date="2015-09" db="EMBL/GenBank/DDBJ databases">
        <title>De novo assembly of Pectinophora gossypiella (Pink Bollworm) gut transcriptome.</title>
        <authorList>
            <person name="Tassone E.E."/>
        </authorList>
    </citation>
    <scope>NUCLEOTIDE SEQUENCE</scope>
</reference>
<organism evidence="2">
    <name type="scientific">Pectinophora gossypiella</name>
    <name type="common">Cotton pink bollworm</name>
    <name type="synonym">Depressaria gossypiella</name>
    <dbReference type="NCBI Taxonomy" id="13191"/>
    <lineage>
        <taxon>Eukaryota</taxon>
        <taxon>Metazoa</taxon>
        <taxon>Ecdysozoa</taxon>
        <taxon>Arthropoda</taxon>
        <taxon>Hexapoda</taxon>
        <taxon>Insecta</taxon>
        <taxon>Pterygota</taxon>
        <taxon>Neoptera</taxon>
        <taxon>Endopterygota</taxon>
        <taxon>Lepidoptera</taxon>
        <taxon>Glossata</taxon>
        <taxon>Ditrysia</taxon>
        <taxon>Gelechioidea</taxon>
        <taxon>Gelechiidae</taxon>
        <taxon>Apatetrinae</taxon>
        <taxon>Pectinophora</taxon>
    </lineage>
</organism>
<feature type="non-terminal residue" evidence="2">
    <location>
        <position position="1"/>
    </location>
</feature>
<evidence type="ECO:0000313" key="2">
    <source>
        <dbReference type="EMBL" id="JAT79369.1"/>
    </source>
</evidence>
<dbReference type="AlphaFoldDB" id="A0A1E1VXF1"/>
<feature type="compositionally biased region" description="Basic and acidic residues" evidence="1">
    <location>
        <begin position="172"/>
        <end position="183"/>
    </location>
</feature>
<feature type="compositionally biased region" description="Polar residues" evidence="1">
    <location>
        <begin position="184"/>
        <end position="201"/>
    </location>
</feature>